<gene>
    <name evidence="1" type="ORF">QFC20_005723</name>
</gene>
<proteinExistence type="predicted"/>
<name>A0ACC2VIX8_9TREE</name>
<organism evidence="1 2">
    <name type="scientific">Naganishia adeliensis</name>
    <dbReference type="NCBI Taxonomy" id="92952"/>
    <lineage>
        <taxon>Eukaryota</taxon>
        <taxon>Fungi</taxon>
        <taxon>Dikarya</taxon>
        <taxon>Basidiomycota</taxon>
        <taxon>Agaricomycotina</taxon>
        <taxon>Tremellomycetes</taxon>
        <taxon>Filobasidiales</taxon>
        <taxon>Filobasidiaceae</taxon>
        <taxon>Naganishia</taxon>
    </lineage>
</organism>
<evidence type="ECO:0000313" key="1">
    <source>
        <dbReference type="EMBL" id="KAJ9099370.1"/>
    </source>
</evidence>
<protein>
    <submittedName>
        <fullName evidence="1">Uncharacterized protein</fullName>
    </submittedName>
</protein>
<dbReference type="Proteomes" id="UP001230649">
    <property type="component" value="Unassembled WGS sequence"/>
</dbReference>
<keyword evidence="2" id="KW-1185">Reference proteome</keyword>
<accession>A0ACC2VIX8</accession>
<evidence type="ECO:0000313" key="2">
    <source>
        <dbReference type="Proteomes" id="UP001230649"/>
    </source>
</evidence>
<reference evidence="1" key="1">
    <citation type="submission" date="2023-04" db="EMBL/GenBank/DDBJ databases">
        <title>Draft Genome sequencing of Naganishia species isolated from polar environments using Oxford Nanopore Technology.</title>
        <authorList>
            <person name="Leo P."/>
            <person name="Venkateswaran K."/>
        </authorList>
    </citation>
    <scope>NUCLEOTIDE SEQUENCE</scope>
    <source>
        <strain evidence="1">MNA-CCFEE 5262</strain>
    </source>
</reference>
<comment type="caution">
    <text evidence="1">The sequence shown here is derived from an EMBL/GenBank/DDBJ whole genome shotgun (WGS) entry which is preliminary data.</text>
</comment>
<sequence>MDKNMDALRTAENDAKKKKQEVVQAFMVDNLVDLIIATTPGPAGLDAPPSMAELWNNMFVPGPQRRQQNYLNLLKGYFADDNGSLLLGCTPGDIYERAHTKAKVVCSGAQRAADELAADGLADDPSINLMERSESRQSGTLNDSSSVASGPSHPNSDSQPQPEDPLRSHNGSTEALSFPDPIKPEQGLHDENTAR</sequence>
<dbReference type="EMBL" id="JASBWS010000084">
    <property type="protein sequence ID" value="KAJ9099370.1"/>
    <property type="molecule type" value="Genomic_DNA"/>
</dbReference>